<evidence type="ECO:0000313" key="4">
    <source>
        <dbReference type="Proteomes" id="UP000642829"/>
    </source>
</evidence>
<organism evidence="3 4">
    <name type="scientific">Cerasicoccus arenae</name>
    <dbReference type="NCBI Taxonomy" id="424488"/>
    <lineage>
        <taxon>Bacteria</taxon>
        <taxon>Pseudomonadati</taxon>
        <taxon>Verrucomicrobiota</taxon>
        <taxon>Opitutia</taxon>
        <taxon>Puniceicoccales</taxon>
        <taxon>Cerasicoccaceae</taxon>
        <taxon>Cerasicoccus</taxon>
    </lineage>
</organism>
<accession>A0A8J3GBZ8</accession>
<keyword evidence="2" id="KW-0808">Transferase</keyword>
<evidence type="ECO:0000313" key="3">
    <source>
        <dbReference type="EMBL" id="GHB94709.1"/>
    </source>
</evidence>
<protein>
    <recommendedName>
        <fullName evidence="5">Glycosyltransferase family 9 protein</fullName>
    </recommendedName>
</protein>
<dbReference type="Pfam" id="PF01075">
    <property type="entry name" value="Glyco_transf_9"/>
    <property type="match status" value="1"/>
</dbReference>
<reference evidence="3" key="1">
    <citation type="journal article" date="2014" name="Int. J. Syst. Evol. Microbiol.">
        <title>Complete genome sequence of Corynebacterium casei LMG S-19264T (=DSM 44701T), isolated from a smear-ripened cheese.</title>
        <authorList>
            <consortium name="US DOE Joint Genome Institute (JGI-PGF)"/>
            <person name="Walter F."/>
            <person name="Albersmeier A."/>
            <person name="Kalinowski J."/>
            <person name="Ruckert C."/>
        </authorList>
    </citation>
    <scope>NUCLEOTIDE SEQUENCE</scope>
    <source>
        <strain evidence="3">KCTC 12870</strain>
    </source>
</reference>
<dbReference type="InterPro" id="IPR002201">
    <property type="entry name" value="Glyco_trans_9"/>
</dbReference>
<proteinExistence type="predicted"/>
<sequence length="341" mass="37630">MGREKILAIKFKYLGDVALMVPALRMLRQHRREAELHVLVAAEAVPLLQRLSWIDHVWSLPRTRGKLRLRSTLPIIRKLRGEHFDRSVDFVGNDRGALLSRMIGARERLGVVAPKGFVGRAKCYTQTIEELDTTRHESVRDAYVLSLWDVPFDRSALQLELTADPALAAEAEKILPAPCVIGHLSTSQPKKEWWIEHWVALHGLMKDAGQEMIFTAGPSKREQALLEVLQAALPSATYLPQFATLELFIAVIARAKLFISPDTAPLHLAAGLGVLSVGMFGPTSAARWAPISDRNACMQGAACPCSGHLHECALAERCIDTITPPQVAQRALELLAKEGAQ</sequence>
<gene>
    <name evidence="3" type="ORF">GCM10007047_07790</name>
</gene>
<dbReference type="PANTHER" id="PTHR30160">
    <property type="entry name" value="TETRAACYLDISACCHARIDE 4'-KINASE-RELATED"/>
    <property type="match status" value="1"/>
</dbReference>
<dbReference type="GO" id="GO:0005829">
    <property type="term" value="C:cytosol"/>
    <property type="evidence" value="ECO:0007669"/>
    <property type="project" value="TreeGrafter"/>
</dbReference>
<dbReference type="InterPro" id="IPR051199">
    <property type="entry name" value="LPS_LOS_Heptosyltrfase"/>
</dbReference>
<reference evidence="3" key="2">
    <citation type="submission" date="2020-09" db="EMBL/GenBank/DDBJ databases">
        <authorList>
            <person name="Sun Q."/>
            <person name="Kim S."/>
        </authorList>
    </citation>
    <scope>NUCLEOTIDE SEQUENCE</scope>
    <source>
        <strain evidence="3">KCTC 12870</strain>
    </source>
</reference>
<dbReference type="GO" id="GO:0009244">
    <property type="term" value="P:lipopolysaccharide core region biosynthetic process"/>
    <property type="evidence" value="ECO:0007669"/>
    <property type="project" value="TreeGrafter"/>
</dbReference>
<dbReference type="CDD" id="cd03789">
    <property type="entry name" value="GT9_LPS_heptosyltransferase"/>
    <property type="match status" value="1"/>
</dbReference>
<dbReference type="RefSeq" id="WP_189512081.1">
    <property type="nucleotide sequence ID" value="NZ_BMXG01000004.1"/>
</dbReference>
<dbReference type="SUPFAM" id="SSF53756">
    <property type="entry name" value="UDP-Glycosyltransferase/glycogen phosphorylase"/>
    <property type="match status" value="1"/>
</dbReference>
<dbReference type="AlphaFoldDB" id="A0A8J3GBZ8"/>
<name>A0A8J3GBZ8_9BACT</name>
<evidence type="ECO:0000256" key="2">
    <source>
        <dbReference type="ARBA" id="ARBA00022679"/>
    </source>
</evidence>
<evidence type="ECO:0000256" key="1">
    <source>
        <dbReference type="ARBA" id="ARBA00022676"/>
    </source>
</evidence>
<keyword evidence="4" id="KW-1185">Reference proteome</keyword>
<dbReference type="PANTHER" id="PTHR30160:SF1">
    <property type="entry name" value="LIPOPOLYSACCHARIDE 1,2-N-ACETYLGLUCOSAMINETRANSFERASE-RELATED"/>
    <property type="match status" value="1"/>
</dbReference>
<dbReference type="EMBL" id="BMXG01000004">
    <property type="protein sequence ID" value="GHB94709.1"/>
    <property type="molecule type" value="Genomic_DNA"/>
</dbReference>
<dbReference type="Proteomes" id="UP000642829">
    <property type="component" value="Unassembled WGS sequence"/>
</dbReference>
<comment type="caution">
    <text evidence="3">The sequence shown here is derived from an EMBL/GenBank/DDBJ whole genome shotgun (WGS) entry which is preliminary data.</text>
</comment>
<evidence type="ECO:0008006" key="5">
    <source>
        <dbReference type="Google" id="ProtNLM"/>
    </source>
</evidence>
<dbReference type="Gene3D" id="3.40.50.2000">
    <property type="entry name" value="Glycogen Phosphorylase B"/>
    <property type="match status" value="2"/>
</dbReference>
<dbReference type="GO" id="GO:0008713">
    <property type="term" value="F:ADP-heptose-lipopolysaccharide heptosyltransferase activity"/>
    <property type="evidence" value="ECO:0007669"/>
    <property type="project" value="TreeGrafter"/>
</dbReference>
<keyword evidence="1" id="KW-0328">Glycosyltransferase</keyword>